<dbReference type="EMBL" id="SOQX01000010">
    <property type="protein sequence ID" value="TDX97895.1"/>
    <property type="molecule type" value="Genomic_DNA"/>
</dbReference>
<dbReference type="InterPro" id="IPR002491">
    <property type="entry name" value="ABC_transptr_periplasmic_BD"/>
</dbReference>
<evidence type="ECO:0000256" key="1">
    <source>
        <dbReference type="ARBA" id="ARBA00022729"/>
    </source>
</evidence>
<dbReference type="PANTHER" id="PTHR30535">
    <property type="entry name" value="VITAMIN B12-BINDING PROTEIN"/>
    <property type="match status" value="1"/>
</dbReference>
<evidence type="ECO:0000259" key="3">
    <source>
        <dbReference type="PROSITE" id="PS50983"/>
    </source>
</evidence>
<dbReference type="NCBIfam" id="NF038402">
    <property type="entry name" value="TroA_like"/>
    <property type="match status" value="1"/>
</dbReference>
<gene>
    <name evidence="4" type="ORF">EDC23_2698</name>
</gene>
<dbReference type="RefSeq" id="WP_134085256.1">
    <property type="nucleotide sequence ID" value="NZ_SOQX01000010.1"/>
</dbReference>
<keyword evidence="5" id="KW-1185">Reference proteome</keyword>
<dbReference type="Gene3D" id="3.40.50.1980">
    <property type="entry name" value="Nitrogenase molybdenum iron protein domain"/>
    <property type="match status" value="2"/>
</dbReference>
<dbReference type="CDD" id="cd01144">
    <property type="entry name" value="BtuF"/>
    <property type="match status" value="1"/>
</dbReference>
<evidence type="ECO:0000256" key="2">
    <source>
        <dbReference type="SAM" id="SignalP"/>
    </source>
</evidence>
<dbReference type="GO" id="GO:0071281">
    <property type="term" value="P:cellular response to iron ion"/>
    <property type="evidence" value="ECO:0007669"/>
    <property type="project" value="TreeGrafter"/>
</dbReference>
<proteinExistence type="predicted"/>
<keyword evidence="1 2" id="KW-0732">Signal</keyword>
<comment type="caution">
    <text evidence="4">The sequence shown here is derived from an EMBL/GenBank/DDBJ whole genome shotgun (WGS) entry which is preliminary data.</text>
</comment>
<reference evidence="4 5" key="1">
    <citation type="submission" date="2019-03" db="EMBL/GenBank/DDBJ databases">
        <title>Genomic Encyclopedia of Type Strains, Phase IV (KMG-IV): sequencing the most valuable type-strain genomes for metagenomic binning, comparative biology and taxonomic classification.</title>
        <authorList>
            <person name="Goeker M."/>
        </authorList>
    </citation>
    <scope>NUCLEOTIDE SEQUENCE [LARGE SCALE GENOMIC DNA]</scope>
    <source>
        <strain evidence="4 5">DSM 16326</strain>
    </source>
</reference>
<organism evidence="4 5">
    <name type="scientific">Thiohalophilus thiocyanatoxydans</name>
    <dbReference type="NCBI Taxonomy" id="381308"/>
    <lineage>
        <taxon>Bacteria</taxon>
        <taxon>Pseudomonadati</taxon>
        <taxon>Pseudomonadota</taxon>
        <taxon>Gammaproteobacteria</taxon>
        <taxon>Thiohalomonadales</taxon>
        <taxon>Thiohalophilaceae</taxon>
        <taxon>Thiohalophilus</taxon>
    </lineage>
</organism>
<dbReference type="OrthoDB" id="6495095at2"/>
<name>A0A4R8IMW5_9GAMM</name>
<dbReference type="InterPro" id="IPR054828">
    <property type="entry name" value="Vit_B12_bind_prot"/>
</dbReference>
<dbReference type="PANTHER" id="PTHR30535:SF34">
    <property type="entry name" value="MOLYBDATE-BINDING PROTEIN MOLA"/>
    <property type="match status" value="1"/>
</dbReference>
<dbReference type="SUPFAM" id="SSF53807">
    <property type="entry name" value="Helical backbone' metal receptor"/>
    <property type="match status" value="1"/>
</dbReference>
<protein>
    <submittedName>
        <fullName evidence="4">Iron complex transport system substrate-binding protein</fullName>
    </submittedName>
</protein>
<dbReference type="PROSITE" id="PS50983">
    <property type="entry name" value="FE_B12_PBP"/>
    <property type="match status" value="1"/>
</dbReference>
<dbReference type="InterPro" id="IPR050902">
    <property type="entry name" value="ABC_Transporter_SBP"/>
</dbReference>
<evidence type="ECO:0000313" key="5">
    <source>
        <dbReference type="Proteomes" id="UP000294914"/>
    </source>
</evidence>
<dbReference type="Proteomes" id="UP000294914">
    <property type="component" value="Unassembled WGS sequence"/>
</dbReference>
<feature type="chain" id="PRO_5020698061" evidence="2">
    <location>
        <begin position="21"/>
        <end position="291"/>
    </location>
</feature>
<dbReference type="AlphaFoldDB" id="A0A4R8IMW5"/>
<accession>A0A4R8IMW5</accession>
<feature type="signal peptide" evidence="2">
    <location>
        <begin position="1"/>
        <end position="20"/>
    </location>
</feature>
<dbReference type="Pfam" id="PF01497">
    <property type="entry name" value="Peripla_BP_2"/>
    <property type="match status" value="1"/>
</dbReference>
<feature type="domain" description="Fe/B12 periplasmic-binding" evidence="3">
    <location>
        <begin position="41"/>
        <end position="289"/>
    </location>
</feature>
<evidence type="ECO:0000313" key="4">
    <source>
        <dbReference type="EMBL" id="TDX97895.1"/>
    </source>
</evidence>
<sequence>MKSRLIAIIGLCLLVGFVSAGTRSVTDYTGQQVRLEQPAQRIVSLAPHVTELLFSIGAGERLVGAVNYSDYPEAAESIPRVGGYNALDLERIVTLKPDLVVGWESGNNPADLEKLRRFDLPLFINEPRRLMDIPETLRRLAVLTGTEQQAETVIADFKEKLKRLERFSERQPVDVFYQIWDRPLMTVNNEHLIGDVIRLCGGRNVFGKTTSLTPQISEEAVIARAPQAIVIGGMGEQHAEWLERWRRWQQMPAVRHDHLFMINPDHLQRHTVRILQGAETLCRQLEQVRSR</sequence>